<dbReference type="Proteomes" id="UP001162060">
    <property type="component" value="Unassembled WGS sequence"/>
</dbReference>
<dbReference type="AlphaFoldDB" id="A0AAV1TAR2"/>
<sequence>MHEFMCEILGNCPEEIVQLTRFDNYQRNRSEIWMLEAFAGYEVSKISVSGATSRTHMERLGRLQSWLHDHSTRYTTPDTGEK</sequence>
<protein>
    <submittedName>
        <fullName evidence="1">Uncharacterized protein</fullName>
    </submittedName>
</protein>
<dbReference type="EMBL" id="CAKLBY020000031">
    <property type="protein sequence ID" value="CAK7906714.1"/>
    <property type="molecule type" value="Genomic_DNA"/>
</dbReference>
<accession>A0AAV1TAR2</accession>
<proteinExistence type="predicted"/>
<comment type="caution">
    <text evidence="1">The sequence shown here is derived from an EMBL/GenBank/DDBJ whole genome shotgun (WGS) entry which is preliminary data.</text>
</comment>
<name>A0AAV1TAR2_9STRA</name>
<evidence type="ECO:0000313" key="1">
    <source>
        <dbReference type="EMBL" id="CAK7906714.1"/>
    </source>
</evidence>
<organism evidence="1 2">
    <name type="scientific">Peronospora matthiolae</name>
    <dbReference type="NCBI Taxonomy" id="2874970"/>
    <lineage>
        <taxon>Eukaryota</taxon>
        <taxon>Sar</taxon>
        <taxon>Stramenopiles</taxon>
        <taxon>Oomycota</taxon>
        <taxon>Peronosporomycetes</taxon>
        <taxon>Peronosporales</taxon>
        <taxon>Peronosporaceae</taxon>
        <taxon>Peronospora</taxon>
    </lineage>
</organism>
<reference evidence="1" key="1">
    <citation type="submission" date="2024-01" db="EMBL/GenBank/DDBJ databases">
        <authorList>
            <person name="Webb A."/>
        </authorList>
    </citation>
    <scope>NUCLEOTIDE SEQUENCE</scope>
    <source>
        <strain evidence="1">Pm1</strain>
    </source>
</reference>
<gene>
    <name evidence="1" type="ORF">PM001_LOCUS3388</name>
</gene>
<evidence type="ECO:0000313" key="2">
    <source>
        <dbReference type="Proteomes" id="UP001162060"/>
    </source>
</evidence>